<organism evidence="2 3">
    <name type="scientific">Thomasclavelia spiroformis</name>
    <dbReference type="NCBI Taxonomy" id="29348"/>
    <lineage>
        <taxon>Bacteria</taxon>
        <taxon>Bacillati</taxon>
        <taxon>Bacillota</taxon>
        <taxon>Erysipelotrichia</taxon>
        <taxon>Erysipelotrichales</taxon>
        <taxon>Coprobacillaceae</taxon>
        <taxon>Thomasclavelia</taxon>
    </lineage>
</organism>
<feature type="domain" description="ATPase AAA-type core" evidence="1">
    <location>
        <begin position="43"/>
        <end position="322"/>
    </location>
</feature>
<dbReference type="GO" id="GO:0005524">
    <property type="term" value="F:ATP binding"/>
    <property type="evidence" value="ECO:0007669"/>
    <property type="project" value="UniProtKB-KW"/>
</dbReference>
<dbReference type="GO" id="GO:0016887">
    <property type="term" value="F:ATP hydrolysis activity"/>
    <property type="evidence" value="ECO:0007669"/>
    <property type="project" value="InterPro"/>
</dbReference>
<dbReference type="PANTHER" id="PTHR40396:SF1">
    <property type="entry name" value="ATPASE AAA-TYPE CORE DOMAIN-CONTAINING PROTEIN"/>
    <property type="match status" value="1"/>
</dbReference>
<dbReference type="InterPro" id="IPR027417">
    <property type="entry name" value="P-loop_NTPase"/>
</dbReference>
<dbReference type="RefSeq" id="WP_297669738.1">
    <property type="nucleotide sequence ID" value="NZ_JAGZCC010000132.1"/>
</dbReference>
<accession>A0A943I774</accession>
<gene>
    <name evidence="2" type="ORF">KHX14_10955</name>
</gene>
<sequence>MLVRFEIENFKNFENKMILDLSKTKGYEFKENLIKDGIVRSGVIFGKNAAGKSNIGYAIFDIVNHLTDKQKNLSEIYPYSNLNSEIKKVSFNYLFQFDGKKVNYKYSKLDPEELYEETLIIDGNTVIEYDYLNNKGFCTLKGTENLNIIIDNNKLSFVKYINNNSVLKNDETNNIFRKFIEFVDNMLLFYSLDYNRYIGYTVGSESISDAIVKRKKLEDFQHFLNRLDISCELFSREVNGKNQIFVKYRNGEANFYSVASAGTRALALFYYWLINASSASFIFMDEFDAYYHYELSQEVVNEIIDKTDAQVIFTSHNTNLMNNNVFRPDCLFILQNNGIRAMCDLTEKELRKAHNLQKMYKAGAFDE</sequence>
<dbReference type="EMBL" id="JAGZCC010000132">
    <property type="protein sequence ID" value="MBS5589300.1"/>
    <property type="molecule type" value="Genomic_DNA"/>
</dbReference>
<evidence type="ECO:0000259" key="1">
    <source>
        <dbReference type="Pfam" id="PF13304"/>
    </source>
</evidence>
<keyword evidence="2" id="KW-0067">ATP-binding</keyword>
<evidence type="ECO:0000313" key="2">
    <source>
        <dbReference type="EMBL" id="MBS5589300.1"/>
    </source>
</evidence>
<evidence type="ECO:0000313" key="3">
    <source>
        <dbReference type="Proteomes" id="UP000751224"/>
    </source>
</evidence>
<dbReference type="Pfam" id="PF13304">
    <property type="entry name" value="AAA_21"/>
    <property type="match status" value="1"/>
</dbReference>
<comment type="caution">
    <text evidence="2">The sequence shown here is derived from an EMBL/GenBank/DDBJ whole genome shotgun (WGS) entry which is preliminary data.</text>
</comment>
<keyword evidence="2" id="KW-0547">Nucleotide-binding</keyword>
<proteinExistence type="predicted"/>
<dbReference type="InterPro" id="IPR003959">
    <property type="entry name" value="ATPase_AAA_core"/>
</dbReference>
<protein>
    <submittedName>
        <fullName evidence="2">ATP-binding protein</fullName>
    </submittedName>
</protein>
<dbReference type="Proteomes" id="UP000751224">
    <property type="component" value="Unassembled WGS sequence"/>
</dbReference>
<dbReference type="AlphaFoldDB" id="A0A943I774"/>
<dbReference type="PANTHER" id="PTHR40396">
    <property type="entry name" value="ATPASE-LIKE PROTEIN"/>
    <property type="match status" value="1"/>
</dbReference>
<dbReference type="Gene3D" id="3.40.50.300">
    <property type="entry name" value="P-loop containing nucleotide triphosphate hydrolases"/>
    <property type="match status" value="1"/>
</dbReference>
<reference evidence="2" key="1">
    <citation type="submission" date="2021-02" db="EMBL/GenBank/DDBJ databases">
        <title>Infant gut strain persistence is associated with maternal origin, phylogeny, and functional potential including surface adhesion and iron acquisition.</title>
        <authorList>
            <person name="Lou Y.C."/>
        </authorList>
    </citation>
    <scope>NUCLEOTIDE SEQUENCE</scope>
    <source>
        <strain evidence="2">L3_108_000G1_dasL3_108_000G1_metabat.metabat.11</strain>
    </source>
</reference>
<name>A0A943I774_9FIRM</name>
<dbReference type="SUPFAM" id="SSF52540">
    <property type="entry name" value="P-loop containing nucleoside triphosphate hydrolases"/>
    <property type="match status" value="1"/>
</dbReference>